<dbReference type="GO" id="GO:0008168">
    <property type="term" value="F:methyltransferase activity"/>
    <property type="evidence" value="ECO:0007669"/>
    <property type="project" value="UniProtKB-KW"/>
</dbReference>
<feature type="domain" description="Methyltransferase" evidence="3">
    <location>
        <begin position="45"/>
        <end position="154"/>
    </location>
</feature>
<keyword evidence="2" id="KW-0808">Transferase</keyword>
<proteinExistence type="predicted"/>
<dbReference type="CDD" id="cd02440">
    <property type="entry name" value="AdoMet_MTases"/>
    <property type="match status" value="1"/>
</dbReference>
<organism evidence="4 5">
    <name type="scientific">Cladophialophora yegresii CBS 114405</name>
    <dbReference type="NCBI Taxonomy" id="1182544"/>
    <lineage>
        <taxon>Eukaryota</taxon>
        <taxon>Fungi</taxon>
        <taxon>Dikarya</taxon>
        <taxon>Ascomycota</taxon>
        <taxon>Pezizomycotina</taxon>
        <taxon>Eurotiomycetes</taxon>
        <taxon>Chaetothyriomycetidae</taxon>
        <taxon>Chaetothyriales</taxon>
        <taxon>Herpotrichiellaceae</taxon>
        <taxon>Cladophialophora</taxon>
    </lineage>
</organism>
<keyword evidence="1" id="KW-0489">Methyltransferase</keyword>
<dbReference type="PANTHER" id="PTHR43861:SF1">
    <property type="entry name" value="TRANS-ACONITATE 2-METHYLTRANSFERASE"/>
    <property type="match status" value="1"/>
</dbReference>
<dbReference type="eggNOG" id="ENOG502SRY2">
    <property type="taxonomic scope" value="Eukaryota"/>
</dbReference>
<reference evidence="4 5" key="1">
    <citation type="submission" date="2013-03" db="EMBL/GenBank/DDBJ databases">
        <title>The Genome Sequence of Cladophialophora yegresii CBS 114405.</title>
        <authorList>
            <consortium name="The Broad Institute Genomics Platform"/>
            <person name="Cuomo C."/>
            <person name="de Hoog S."/>
            <person name="Gorbushina A."/>
            <person name="Walker B."/>
            <person name="Young S.K."/>
            <person name="Zeng Q."/>
            <person name="Gargeya S."/>
            <person name="Fitzgerald M."/>
            <person name="Haas B."/>
            <person name="Abouelleil A."/>
            <person name="Allen A.W."/>
            <person name="Alvarado L."/>
            <person name="Arachchi H.M."/>
            <person name="Berlin A.M."/>
            <person name="Chapman S.B."/>
            <person name="Gainer-Dewar J."/>
            <person name="Goldberg J."/>
            <person name="Griggs A."/>
            <person name="Gujja S."/>
            <person name="Hansen M."/>
            <person name="Howarth C."/>
            <person name="Imamovic A."/>
            <person name="Ireland A."/>
            <person name="Larimer J."/>
            <person name="McCowan C."/>
            <person name="Murphy C."/>
            <person name="Pearson M."/>
            <person name="Poon T.W."/>
            <person name="Priest M."/>
            <person name="Roberts A."/>
            <person name="Saif S."/>
            <person name="Shea T."/>
            <person name="Sisk P."/>
            <person name="Sykes S."/>
            <person name="Wortman J."/>
            <person name="Nusbaum C."/>
            <person name="Birren B."/>
        </authorList>
    </citation>
    <scope>NUCLEOTIDE SEQUENCE [LARGE SCALE GENOMIC DNA]</scope>
    <source>
        <strain evidence="4 5">CBS 114405</strain>
    </source>
</reference>
<dbReference type="PANTHER" id="PTHR43861">
    <property type="entry name" value="TRANS-ACONITATE 2-METHYLTRANSFERASE-RELATED"/>
    <property type="match status" value="1"/>
</dbReference>
<protein>
    <recommendedName>
        <fullName evidence="3">Methyltransferase domain-containing protein</fullName>
    </recommendedName>
</protein>
<gene>
    <name evidence="4" type="ORF">A1O7_08400</name>
</gene>
<dbReference type="EMBL" id="AMGW01000006">
    <property type="protein sequence ID" value="EXJ55473.1"/>
    <property type="molecule type" value="Genomic_DNA"/>
</dbReference>
<dbReference type="SUPFAM" id="SSF53335">
    <property type="entry name" value="S-adenosyl-L-methionine-dependent methyltransferases"/>
    <property type="match status" value="1"/>
</dbReference>
<evidence type="ECO:0000313" key="4">
    <source>
        <dbReference type="EMBL" id="EXJ55473.1"/>
    </source>
</evidence>
<dbReference type="InterPro" id="IPR041698">
    <property type="entry name" value="Methyltransf_25"/>
</dbReference>
<dbReference type="VEuPathDB" id="FungiDB:A1O7_08400"/>
<dbReference type="RefSeq" id="XP_007760583.1">
    <property type="nucleotide sequence ID" value="XM_007762393.1"/>
</dbReference>
<dbReference type="GeneID" id="19182968"/>
<name>W9VJ08_9EURO</name>
<evidence type="ECO:0000259" key="3">
    <source>
        <dbReference type="Pfam" id="PF13649"/>
    </source>
</evidence>
<dbReference type="Gene3D" id="3.40.50.150">
    <property type="entry name" value="Vaccinia Virus protein VP39"/>
    <property type="match status" value="1"/>
</dbReference>
<dbReference type="InterPro" id="IPR029063">
    <property type="entry name" value="SAM-dependent_MTases_sf"/>
</dbReference>
<dbReference type="AlphaFoldDB" id="W9VJ08"/>
<comment type="caution">
    <text evidence="4">The sequence shown here is derived from an EMBL/GenBank/DDBJ whole genome shotgun (WGS) entry which is preliminary data.</text>
</comment>
<sequence>MSHFSTTQYDSFSGAYDSVNDLPITRAIVPNVERLVAPYIKGARVLELACGTGSFTRHLLDWGASSIVCVDVSQSMIQGAQSELEHYSQHKGKYRFMVADCATPFTVTGGEDGTTSQEGQFDLVFAAWLLNYAPDLPTMTEMFKNIARHLAPGGRFITVLPHPEEDPKVCIDHVNAQYEQGYGYRVDVREGLPGAYKGYLVELHFDTDPPVEFGNYYLSMRVHEQAARDGGLTGKLAWEEIRVPEEEEVLNRYMKEPIPKGYLDEWLKYPDFGILVVEKE</sequence>
<dbReference type="OrthoDB" id="3647at2759"/>
<evidence type="ECO:0000256" key="2">
    <source>
        <dbReference type="ARBA" id="ARBA00022679"/>
    </source>
</evidence>
<dbReference type="GO" id="GO:0032259">
    <property type="term" value="P:methylation"/>
    <property type="evidence" value="ECO:0007669"/>
    <property type="project" value="UniProtKB-KW"/>
</dbReference>
<dbReference type="STRING" id="1182544.W9VJ08"/>
<evidence type="ECO:0000313" key="5">
    <source>
        <dbReference type="Proteomes" id="UP000019473"/>
    </source>
</evidence>
<accession>W9VJ08</accession>
<dbReference type="Pfam" id="PF13649">
    <property type="entry name" value="Methyltransf_25"/>
    <property type="match status" value="1"/>
</dbReference>
<keyword evidence="5" id="KW-1185">Reference proteome</keyword>
<dbReference type="HOGENOM" id="CLU_049749_3_1_1"/>
<dbReference type="Proteomes" id="UP000019473">
    <property type="component" value="Unassembled WGS sequence"/>
</dbReference>
<evidence type="ECO:0000256" key="1">
    <source>
        <dbReference type="ARBA" id="ARBA00022603"/>
    </source>
</evidence>